<reference evidence="2" key="1">
    <citation type="submission" date="2022-08" db="EMBL/GenBank/DDBJ databases">
        <title>Novel sulphate-reducing endosymbionts in the free-living metamonad Anaeramoeba.</title>
        <authorList>
            <person name="Jerlstrom-Hultqvist J."/>
            <person name="Cepicka I."/>
            <person name="Gallot-Lavallee L."/>
            <person name="Salas-Leiva D."/>
            <person name="Curtis B.A."/>
            <person name="Zahonova K."/>
            <person name="Pipaliya S."/>
            <person name="Dacks J."/>
            <person name="Roger A.J."/>
        </authorList>
    </citation>
    <scope>NUCLEOTIDE SEQUENCE</scope>
    <source>
        <strain evidence="2">Busselton2</strain>
    </source>
</reference>
<evidence type="ECO:0008006" key="4">
    <source>
        <dbReference type="Google" id="ProtNLM"/>
    </source>
</evidence>
<feature type="compositionally biased region" description="Basic and acidic residues" evidence="1">
    <location>
        <begin position="59"/>
        <end position="74"/>
    </location>
</feature>
<accession>A0AAV7Y4A2</accession>
<gene>
    <name evidence="2" type="ORF">M0812_29949</name>
</gene>
<feature type="compositionally biased region" description="Basic and acidic residues" evidence="1">
    <location>
        <begin position="287"/>
        <end position="318"/>
    </location>
</feature>
<proteinExistence type="predicted"/>
<organism evidence="2 3">
    <name type="scientific">Anaeramoeba flamelloides</name>
    <dbReference type="NCBI Taxonomy" id="1746091"/>
    <lineage>
        <taxon>Eukaryota</taxon>
        <taxon>Metamonada</taxon>
        <taxon>Anaeramoebidae</taxon>
        <taxon>Anaeramoeba</taxon>
    </lineage>
</organism>
<evidence type="ECO:0000256" key="1">
    <source>
        <dbReference type="SAM" id="MobiDB-lite"/>
    </source>
</evidence>
<dbReference type="EMBL" id="JANTQA010000076">
    <property type="protein sequence ID" value="KAJ3423420.1"/>
    <property type="molecule type" value="Genomic_DNA"/>
</dbReference>
<feature type="compositionally biased region" description="Basic residues" evidence="1">
    <location>
        <begin position="319"/>
        <end position="380"/>
    </location>
</feature>
<evidence type="ECO:0000313" key="3">
    <source>
        <dbReference type="Proteomes" id="UP001146793"/>
    </source>
</evidence>
<sequence length="380" mass="45292">MFPFWTKHEEEKLFLSLGRNRFNSVSSLHRIAQEIGTKNIAQIASHLYGNKNKKKNKKKGNDREQDQTDKQKVKEIEEGEADEDFYHSFKFPKYQHKSRLSITESTKSQEKEEEKQSLFYQKLEIDLNEYKKQMYSVFDKQKKEIFVKENISSLLSVDCQFDDLFWAKLYKILKNRMRQLIHTSAIFAQQRIINSCTNTAQLAIKNSITIKQSDIYTAQQFLLDKQIEKGNKVSLSSARFDESENNNKNENYNLEIGEESDRGGLNQLFMKKNDDDLISENENANSQEKEMEIEKEKEKEKEISLEEKEIKNDKNDFQKRKRKRKEKVKKTKPKIKKKKKKKEKKNQTTKKKKNGKTTKKKEKGKRKRKDRMTKKKKRMN</sequence>
<dbReference type="AlphaFoldDB" id="A0AAV7Y4A2"/>
<name>A0AAV7Y4A2_9EUKA</name>
<feature type="region of interest" description="Disordered" evidence="1">
    <location>
        <begin position="272"/>
        <end position="380"/>
    </location>
</feature>
<evidence type="ECO:0000313" key="2">
    <source>
        <dbReference type="EMBL" id="KAJ3423420.1"/>
    </source>
</evidence>
<dbReference type="Proteomes" id="UP001146793">
    <property type="component" value="Unassembled WGS sequence"/>
</dbReference>
<comment type="caution">
    <text evidence="2">The sequence shown here is derived from an EMBL/GenBank/DDBJ whole genome shotgun (WGS) entry which is preliminary data.</text>
</comment>
<feature type="region of interest" description="Disordered" evidence="1">
    <location>
        <begin position="238"/>
        <end position="259"/>
    </location>
</feature>
<feature type="region of interest" description="Disordered" evidence="1">
    <location>
        <begin position="47"/>
        <end position="74"/>
    </location>
</feature>
<protein>
    <recommendedName>
        <fullName evidence="4">Myb-like domain-containing protein</fullName>
    </recommendedName>
</protein>